<dbReference type="EMBL" id="QUAL01000037">
    <property type="protein sequence ID" value="RIQ34065.1"/>
    <property type="molecule type" value="Genomic_DNA"/>
</dbReference>
<comment type="subcellular location">
    <subcellularLocation>
        <location evidence="1 7">Cell membrane</location>
        <topology evidence="1 7">Multi-pass membrane protein</topology>
    </subcellularLocation>
</comment>
<sequence length="325" mass="35325">MVRYAAVRLAWAVPTVLGIVLLGFVLTRVAPGDPVQAMIGEFPAPPGYADQIRERFGLDQSLPTQFWLFLTSLASGDLGFSFAHNAPVLDIILDRMANTLLLMVPALVLASLLGMLLGVLGARRAGTRLDTLVTVVTISGQSVPVFWLAMLLVLVFAVQLGWFPVAGMLSITGSDTAFGVVGDYVWHWVLPGITLTLAYMTVVARVARSSILETMHQDYVLTAEAKGLNRREVMRRHIFRNALPPIVTVIGFNFGLVLTGAVLTETVFGWPGIGSLFVQAVTNRDYPVIQGVFLFSAVVVVLVNLLVDLLYPVIDPRMRGSHARV</sequence>
<dbReference type="SUPFAM" id="SSF161098">
    <property type="entry name" value="MetI-like"/>
    <property type="match status" value="1"/>
</dbReference>
<dbReference type="Pfam" id="PF00528">
    <property type="entry name" value="BPD_transp_1"/>
    <property type="match status" value="1"/>
</dbReference>
<keyword evidence="4 7" id="KW-0812">Transmembrane</keyword>
<evidence type="ECO:0000256" key="6">
    <source>
        <dbReference type="ARBA" id="ARBA00023136"/>
    </source>
</evidence>
<dbReference type="PANTHER" id="PTHR43163">
    <property type="entry name" value="DIPEPTIDE TRANSPORT SYSTEM PERMEASE PROTEIN DPPB-RELATED"/>
    <property type="match status" value="1"/>
</dbReference>
<feature type="transmembrane region" description="Helical" evidence="7">
    <location>
        <begin position="288"/>
        <end position="311"/>
    </location>
</feature>
<evidence type="ECO:0000256" key="3">
    <source>
        <dbReference type="ARBA" id="ARBA00022475"/>
    </source>
</evidence>
<evidence type="ECO:0000256" key="2">
    <source>
        <dbReference type="ARBA" id="ARBA00022448"/>
    </source>
</evidence>
<dbReference type="Pfam" id="PF19300">
    <property type="entry name" value="BPD_transp_1_N"/>
    <property type="match status" value="1"/>
</dbReference>
<comment type="caution">
    <text evidence="9">The sequence shown here is derived from an EMBL/GenBank/DDBJ whole genome shotgun (WGS) entry which is preliminary data.</text>
</comment>
<feature type="transmembrane region" description="Helical" evidence="7">
    <location>
        <begin position="7"/>
        <end position="26"/>
    </location>
</feature>
<keyword evidence="10" id="KW-1185">Reference proteome</keyword>
<keyword evidence="6 7" id="KW-0472">Membrane</keyword>
<evidence type="ECO:0000256" key="5">
    <source>
        <dbReference type="ARBA" id="ARBA00022989"/>
    </source>
</evidence>
<feature type="transmembrane region" description="Helical" evidence="7">
    <location>
        <begin position="242"/>
        <end position="268"/>
    </location>
</feature>
<keyword evidence="2 7" id="KW-0813">Transport</keyword>
<accession>A0A418KVJ6</accession>
<evidence type="ECO:0000256" key="1">
    <source>
        <dbReference type="ARBA" id="ARBA00004651"/>
    </source>
</evidence>
<evidence type="ECO:0000313" key="10">
    <source>
        <dbReference type="Proteomes" id="UP000284057"/>
    </source>
</evidence>
<dbReference type="AlphaFoldDB" id="A0A418KVJ6"/>
<feature type="transmembrane region" description="Helical" evidence="7">
    <location>
        <begin position="185"/>
        <end position="207"/>
    </location>
</feature>
<dbReference type="Proteomes" id="UP000284057">
    <property type="component" value="Unassembled WGS sequence"/>
</dbReference>
<evidence type="ECO:0000313" key="9">
    <source>
        <dbReference type="EMBL" id="RIQ34065.1"/>
    </source>
</evidence>
<dbReference type="InterPro" id="IPR035906">
    <property type="entry name" value="MetI-like_sf"/>
</dbReference>
<dbReference type="GO" id="GO:0055085">
    <property type="term" value="P:transmembrane transport"/>
    <property type="evidence" value="ECO:0007669"/>
    <property type="project" value="InterPro"/>
</dbReference>
<name>A0A418KVJ6_9ACTN</name>
<comment type="similarity">
    <text evidence="7">Belongs to the binding-protein-dependent transport system permease family.</text>
</comment>
<dbReference type="InterPro" id="IPR000515">
    <property type="entry name" value="MetI-like"/>
</dbReference>
<dbReference type="GO" id="GO:0005886">
    <property type="term" value="C:plasma membrane"/>
    <property type="evidence" value="ECO:0007669"/>
    <property type="project" value="UniProtKB-SubCell"/>
</dbReference>
<feature type="transmembrane region" description="Helical" evidence="7">
    <location>
        <begin position="100"/>
        <end position="122"/>
    </location>
</feature>
<feature type="transmembrane region" description="Helical" evidence="7">
    <location>
        <begin position="143"/>
        <end position="165"/>
    </location>
</feature>
<dbReference type="PANTHER" id="PTHR43163:SF9">
    <property type="entry name" value="ABC TRANSPORTER PERMEASE PROTEIN"/>
    <property type="match status" value="1"/>
</dbReference>
<keyword evidence="5 7" id="KW-1133">Transmembrane helix</keyword>
<organism evidence="9 10">
    <name type="scientific">Jiangella rhizosphaerae</name>
    <dbReference type="NCBI Taxonomy" id="2293569"/>
    <lineage>
        <taxon>Bacteria</taxon>
        <taxon>Bacillati</taxon>
        <taxon>Actinomycetota</taxon>
        <taxon>Actinomycetes</taxon>
        <taxon>Jiangellales</taxon>
        <taxon>Jiangellaceae</taxon>
        <taxon>Jiangella</taxon>
    </lineage>
</organism>
<feature type="domain" description="ABC transmembrane type-1" evidence="8">
    <location>
        <begin position="96"/>
        <end position="311"/>
    </location>
</feature>
<reference evidence="9 10" key="1">
    <citation type="submission" date="2018-09" db="EMBL/GenBank/DDBJ databases">
        <title>Isolation, diversity and antifungal activity of actinobacteria from wheat.</title>
        <authorList>
            <person name="Han C."/>
        </authorList>
    </citation>
    <scope>NUCLEOTIDE SEQUENCE [LARGE SCALE GENOMIC DNA]</scope>
    <source>
        <strain evidence="9 10">NEAU-YY265</strain>
    </source>
</reference>
<dbReference type="CDD" id="cd06261">
    <property type="entry name" value="TM_PBP2"/>
    <property type="match status" value="1"/>
</dbReference>
<keyword evidence="3" id="KW-1003">Cell membrane</keyword>
<protein>
    <submittedName>
        <fullName evidence="9">ABC transporter permease</fullName>
    </submittedName>
</protein>
<proteinExistence type="inferred from homology"/>
<dbReference type="OrthoDB" id="4695618at2"/>
<dbReference type="PROSITE" id="PS50928">
    <property type="entry name" value="ABC_TM1"/>
    <property type="match status" value="1"/>
</dbReference>
<evidence type="ECO:0000256" key="7">
    <source>
        <dbReference type="RuleBase" id="RU363032"/>
    </source>
</evidence>
<dbReference type="InterPro" id="IPR045621">
    <property type="entry name" value="BPD_transp_1_N"/>
</dbReference>
<evidence type="ECO:0000259" key="8">
    <source>
        <dbReference type="PROSITE" id="PS50928"/>
    </source>
</evidence>
<gene>
    <name evidence="9" type="ORF">DY240_04475</name>
</gene>
<dbReference type="RefSeq" id="WP_119658758.1">
    <property type="nucleotide sequence ID" value="NZ_QUAL01000037.1"/>
</dbReference>
<dbReference type="Gene3D" id="1.10.3720.10">
    <property type="entry name" value="MetI-like"/>
    <property type="match status" value="1"/>
</dbReference>
<evidence type="ECO:0000256" key="4">
    <source>
        <dbReference type="ARBA" id="ARBA00022692"/>
    </source>
</evidence>